<protein>
    <submittedName>
        <fullName evidence="1">Uncharacterized protein</fullName>
    </submittedName>
</protein>
<evidence type="ECO:0000313" key="2">
    <source>
        <dbReference type="Proteomes" id="UP000828390"/>
    </source>
</evidence>
<dbReference type="EMBL" id="JAIWYP010000010">
    <property type="protein sequence ID" value="KAH3746948.1"/>
    <property type="molecule type" value="Genomic_DNA"/>
</dbReference>
<keyword evidence="2" id="KW-1185">Reference proteome</keyword>
<name>A0A9D4I4B7_DREPO</name>
<reference evidence="1" key="2">
    <citation type="submission" date="2020-11" db="EMBL/GenBank/DDBJ databases">
        <authorList>
            <person name="McCartney M.A."/>
            <person name="Auch B."/>
            <person name="Kono T."/>
            <person name="Mallez S."/>
            <person name="Becker A."/>
            <person name="Gohl D.M."/>
            <person name="Silverstein K.A.T."/>
            <person name="Koren S."/>
            <person name="Bechman K.B."/>
            <person name="Herman A."/>
            <person name="Abrahante J.E."/>
            <person name="Garbe J."/>
        </authorList>
    </citation>
    <scope>NUCLEOTIDE SEQUENCE</scope>
    <source>
        <strain evidence="1">Duluth1</strain>
        <tissue evidence="1">Whole animal</tissue>
    </source>
</reference>
<proteinExistence type="predicted"/>
<sequence length="53" mass="6117">MIRSNTYENHNRNICNSHSIIFISSSGSFNRTIMIIKVISVIINHTIIDFTCF</sequence>
<reference evidence="1" key="1">
    <citation type="journal article" date="2019" name="bioRxiv">
        <title>The Genome of the Zebra Mussel, Dreissena polymorpha: A Resource for Invasive Species Research.</title>
        <authorList>
            <person name="McCartney M.A."/>
            <person name="Auch B."/>
            <person name="Kono T."/>
            <person name="Mallez S."/>
            <person name="Zhang Y."/>
            <person name="Obille A."/>
            <person name="Becker A."/>
            <person name="Abrahante J.E."/>
            <person name="Garbe J."/>
            <person name="Badalamenti J.P."/>
            <person name="Herman A."/>
            <person name="Mangelson H."/>
            <person name="Liachko I."/>
            <person name="Sullivan S."/>
            <person name="Sone E.D."/>
            <person name="Koren S."/>
            <person name="Silverstein K.A.T."/>
            <person name="Beckman K.B."/>
            <person name="Gohl D.M."/>
        </authorList>
    </citation>
    <scope>NUCLEOTIDE SEQUENCE</scope>
    <source>
        <strain evidence="1">Duluth1</strain>
        <tissue evidence="1">Whole animal</tissue>
    </source>
</reference>
<accession>A0A9D4I4B7</accession>
<comment type="caution">
    <text evidence="1">The sequence shown here is derived from an EMBL/GenBank/DDBJ whole genome shotgun (WGS) entry which is preliminary data.</text>
</comment>
<dbReference type="AlphaFoldDB" id="A0A9D4I4B7"/>
<dbReference type="Proteomes" id="UP000828390">
    <property type="component" value="Unassembled WGS sequence"/>
</dbReference>
<gene>
    <name evidence="1" type="ORF">DPMN_181366</name>
</gene>
<organism evidence="1 2">
    <name type="scientific">Dreissena polymorpha</name>
    <name type="common">Zebra mussel</name>
    <name type="synonym">Mytilus polymorpha</name>
    <dbReference type="NCBI Taxonomy" id="45954"/>
    <lineage>
        <taxon>Eukaryota</taxon>
        <taxon>Metazoa</taxon>
        <taxon>Spiralia</taxon>
        <taxon>Lophotrochozoa</taxon>
        <taxon>Mollusca</taxon>
        <taxon>Bivalvia</taxon>
        <taxon>Autobranchia</taxon>
        <taxon>Heteroconchia</taxon>
        <taxon>Euheterodonta</taxon>
        <taxon>Imparidentia</taxon>
        <taxon>Neoheterodontei</taxon>
        <taxon>Myida</taxon>
        <taxon>Dreissenoidea</taxon>
        <taxon>Dreissenidae</taxon>
        <taxon>Dreissena</taxon>
    </lineage>
</organism>
<evidence type="ECO:0000313" key="1">
    <source>
        <dbReference type="EMBL" id="KAH3746948.1"/>
    </source>
</evidence>